<feature type="non-terminal residue" evidence="2">
    <location>
        <position position="221"/>
    </location>
</feature>
<dbReference type="OrthoDB" id="3262664at2759"/>
<dbReference type="EMBL" id="JANBPK010001259">
    <property type="protein sequence ID" value="KAJ2923975.1"/>
    <property type="molecule type" value="Genomic_DNA"/>
</dbReference>
<gene>
    <name evidence="2" type="ORF">H1R20_g13119</name>
</gene>
<feature type="region of interest" description="Disordered" evidence="1">
    <location>
        <begin position="58"/>
        <end position="95"/>
    </location>
</feature>
<dbReference type="Proteomes" id="UP001140091">
    <property type="component" value="Unassembled WGS sequence"/>
</dbReference>
<protein>
    <submittedName>
        <fullName evidence="2">Uncharacterized protein</fullName>
    </submittedName>
</protein>
<feature type="compositionally biased region" description="Low complexity" evidence="1">
    <location>
        <begin position="79"/>
        <end position="93"/>
    </location>
</feature>
<evidence type="ECO:0000313" key="2">
    <source>
        <dbReference type="EMBL" id="KAJ2923975.1"/>
    </source>
</evidence>
<evidence type="ECO:0000313" key="3">
    <source>
        <dbReference type="Proteomes" id="UP001140091"/>
    </source>
</evidence>
<reference evidence="2" key="1">
    <citation type="submission" date="2022-06" db="EMBL/GenBank/DDBJ databases">
        <title>Genome Sequence of Candolleomyces eurysporus.</title>
        <authorList>
            <person name="Buettner E."/>
        </authorList>
    </citation>
    <scope>NUCLEOTIDE SEQUENCE</scope>
    <source>
        <strain evidence="2">VTCC 930004</strain>
    </source>
</reference>
<dbReference type="AlphaFoldDB" id="A0A9W8M9P1"/>
<proteinExistence type="predicted"/>
<name>A0A9W8M9P1_9AGAR</name>
<comment type="caution">
    <text evidence="2">The sequence shown here is derived from an EMBL/GenBank/DDBJ whole genome shotgun (WGS) entry which is preliminary data.</text>
</comment>
<accession>A0A9W8M9P1</accession>
<keyword evidence="3" id="KW-1185">Reference proteome</keyword>
<evidence type="ECO:0000256" key="1">
    <source>
        <dbReference type="SAM" id="MobiDB-lite"/>
    </source>
</evidence>
<sequence>MSVSIDDLVSSFSSSHIGQETSDLALLQMQLAEALLGGSSSFASSSRFVQRGREVCTTPTARTPSTSTFNWDSINPGYRSRSSSISGPSRSTSNVYEDAEDELMVEELLMPASPSASTFENSHSMAFMQRTPSSASHSYHQTPTSSASSNFDAQTTSSHFTSSDPFYLQAQANSQSYFYSNSNITQHGCPNVSSPFVAAAATQFHGYQYQHPMHSAMGVVS</sequence>
<feature type="compositionally biased region" description="Low complexity" evidence="1">
    <location>
        <begin position="58"/>
        <end position="68"/>
    </location>
</feature>
<organism evidence="2 3">
    <name type="scientific">Candolleomyces eurysporus</name>
    <dbReference type="NCBI Taxonomy" id="2828524"/>
    <lineage>
        <taxon>Eukaryota</taxon>
        <taxon>Fungi</taxon>
        <taxon>Dikarya</taxon>
        <taxon>Basidiomycota</taxon>
        <taxon>Agaricomycotina</taxon>
        <taxon>Agaricomycetes</taxon>
        <taxon>Agaricomycetidae</taxon>
        <taxon>Agaricales</taxon>
        <taxon>Agaricineae</taxon>
        <taxon>Psathyrellaceae</taxon>
        <taxon>Candolleomyces</taxon>
    </lineage>
</organism>
<feature type="region of interest" description="Disordered" evidence="1">
    <location>
        <begin position="130"/>
        <end position="156"/>
    </location>
</feature>